<dbReference type="PROSITE" id="PS51257">
    <property type="entry name" value="PROKAR_LIPOPROTEIN"/>
    <property type="match status" value="1"/>
</dbReference>
<protein>
    <submittedName>
        <fullName evidence="2">Uncharacterized protein</fullName>
    </submittedName>
</protein>
<proteinExistence type="predicted"/>
<name>A0A0E9QS33_ANGAN</name>
<keyword evidence="1" id="KW-0472">Membrane</keyword>
<dbReference type="AlphaFoldDB" id="A0A0E9QS33"/>
<keyword evidence="1" id="KW-1133">Transmembrane helix</keyword>
<evidence type="ECO:0000256" key="1">
    <source>
        <dbReference type="SAM" id="Phobius"/>
    </source>
</evidence>
<feature type="transmembrane region" description="Helical" evidence="1">
    <location>
        <begin position="6"/>
        <end position="25"/>
    </location>
</feature>
<keyword evidence="1" id="KW-0812">Transmembrane</keyword>
<organism evidence="2">
    <name type="scientific">Anguilla anguilla</name>
    <name type="common">European freshwater eel</name>
    <name type="synonym">Muraena anguilla</name>
    <dbReference type="NCBI Taxonomy" id="7936"/>
    <lineage>
        <taxon>Eukaryota</taxon>
        <taxon>Metazoa</taxon>
        <taxon>Chordata</taxon>
        <taxon>Craniata</taxon>
        <taxon>Vertebrata</taxon>
        <taxon>Euteleostomi</taxon>
        <taxon>Actinopterygii</taxon>
        <taxon>Neopterygii</taxon>
        <taxon>Teleostei</taxon>
        <taxon>Anguilliformes</taxon>
        <taxon>Anguillidae</taxon>
        <taxon>Anguilla</taxon>
    </lineage>
</organism>
<dbReference type="EMBL" id="GBXM01089487">
    <property type="protein sequence ID" value="JAH19090.1"/>
    <property type="molecule type" value="Transcribed_RNA"/>
</dbReference>
<reference evidence="2" key="2">
    <citation type="journal article" date="2015" name="Fish Shellfish Immunol.">
        <title>Early steps in the European eel (Anguilla anguilla)-Vibrio vulnificus interaction in the gills: Role of the RtxA13 toxin.</title>
        <authorList>
            <person name="Callol A."/>
            <person name="Pajuelo D."/>
            <person name="Ebbesson L."/>
            <person name="Teles M."/>
            <person name="MacKenzie S."/>
            <person name="Amaro C."/>
        </authorList>
    </citation>
    <scope>NUCLEOTIDE SEQUENCE</scope>
</reference>
<accession>A0A0E9QS33</accession>
<evidence type="ECO:0000313" key="2">
    <source>
        <dbReference type="EMBL" id="JAH19090.1"/>
    </source>
</evidence>
<reference evidence="2" key="1">
    <citation type="submission" date="2014-11" db="EMBL/GenBank/DDBJ databases">
        <authorList>
            <person name="Amaro Gonzalez C."/>
        </authorList>
    </citation>
    <scope>NUCLEOTIDE SEQUENCE</scope>
</reference>
<sequence length="39" mass="4442">MRGEAQHWFAPLSLLSGTVLFFYSCERERFCTINMADGG</sequence>